<protein>
    <submittedName>
        <fullName evidence="1">Uncharacterized protein</fullName>
    </submittedName>
</protein>
<keyword evidence="2" id="KW-1185">Reference proteome</keyword>
<reference evidence="1 2" key="1">
    <citation type="journal article" date="2020" name="Fungal Divers.">
        <title>Resolving the Mortierellaceae phylogeny through synthesis of multi-gene phylogenetics and phylogenomics.</title>
        <authorList>
            <person name="Vandepol N."/>
            <person name="Liber J."/>
            <person name="Desiro A."/>
            <person name="Na H."/>
            <person name="Kennedy M."/>
            <person name="Barry K."/>
            <person name="Grigoriev I.V."/>
            <person name="Miller A.N."/>
            <person name="O'Donnell K."/>
            <person name="Stajich J.E."/>
            <person name="Bonito G."/>
        </authorList>
    </citation>
    <scope>NUCLEOTIDE SEQUENCE [LARGE SCALE GENOMIC DNA]</scope>
    <source>
        <strain evidence="1 2">AD045</strain>
    </source>
</reference>
<dbReference type="EMBL" id="JAAAIM010000557">
    <property type="protein sequence ID" value="KAG0286639.1"/>
    <property type="molecule type" value="Genomic_DNA"/>
</dbReference>
<gene>
    <name evidence="1" type="ORF">BGZ96_009291</name>
</gene>
<evidence type="ECO:0000313" key="1">
    <source>
        <dbReference type="EMBL" id="KAG0286639.1"/>
    </source>
</evidence>
<accession>A0ABQ7JX26</accession>
<proteinExistence type="predicted"/>
<dbReference type="Proteomes" id="UP001194696">
    <property type="component" value="Unassembled WGS sequence"/>
</dbReference>
<comment type="caution">
    <text evidence="1">The sequence shown here is derived from an EMBL/GenBank/DDBJ whole genome shotgun (WGS) entry which is preliminary data.</text>
</comment>
<organism evidence="1 2">
    <name type="scientific">Linnemannia gamsii</name>
    <dbReference type="NCBI Taxonomy" id="64522"/>
    <lineage>
        <taxon>Eukaryota</taxon>
        <taxon>Fungi</taxon>
        <taxon>Fungi incertae sedis</taxon>
        <taxon>Mucoromycota</taxon>
        <taxon>Mortierellomycotina</taxon>
        <taxon>Mortierellomycetes</taxon>
        <taxon>Mortierellales</taxon>
        <taxon>Mortierellaceae</taxon>
        <taxon>Linnemannia</taxon>
    </lineage>
</organism>
<name>A0ABQ7JX26_9FUNG</name>
<sequence length="116" mass="12900">AYQSLVENDPTLNALHHQALCMDAYRNNITPQEVQIVHEDEHEVFSNSESENHLTVILLFGGHVSEVGSYDSAGPLHLGSSKEDWTMIAMTRLKMWHGTTTQTGVPVNFQAILNSP</sequence>
<evidence type="ECO:0000313" key="2">
    <source>
        <dbReference type="Proteomes" id="UP001194696"/>
    </source>
</evidence>
<feature type="non-terminal residue" evidence="1">
    <location>
        <position position="1"/>
    </location>
</feature>